<dbReference type="PROSITE" id="PS51168">
    <property type="entry name" value="CHORISMATE_MUT_2"/>
    <property type="match status" value="1"/>
</dbReference>
<name>A0A6J4Q7S1_9RHOB</name>
<protein>
    <recommendedName>
        <fullName evidence="1">chorismate mutase</fullName>
        <ecNumber evidence="1">5.4.99.5</ecNumber>
    </recommendedName>
</protein>
<dbReference type="InterPro" id="IPR008241">
    <property type="entry name" value="Isochorismate_pyruvate-lyase"/>
</dbReference>
<dbReference type="Gene3D" id="1.20.59.10">
    <property type="entry name" value="Chorismate mutase"/>
    <property type="match status" value="1"/>
</dbReference>
<reference evidence="5" key="1">
    <citation type="submission" date="2020-02" db="EMBL/GenBank/DDBJ databases">
        <authorList>
            <person name="Meier V. D."/>
        </authorList>
    </citation>
    <scope>NUCLEOTIDE SEQUENCE</scope>
    <source>
        <strain evidence="5">AVDCRST_MAG15</strain>
    </source>
</reference>
<feature type="domain" description="Chorismate mutase" evidence="4">
    <location>
        <begin position="21"/>
        <end position="112"/>
    </location>
</feature>
<dbReference type="Pfam" id="PF01817">
    <property type="entry name" value="CM_2"/>
    <property type="match status" value="1"/>
</dbReference>
<dbReference type="GO" id="GO:0016835">
    <property type="term" value="F:carbon-oxygen lyase activity"/>
    <property type="evidence" value="ECO:0007669"/>
    <property type="project" value="InterPro"/>
</dbReference>
<dbReference type="EMBL" id="CADCUU010000482">
    <property type="protein sequence ID" value="CAA9436200.1"/>
    <property type="molecule type" value="Genomic_DNA"/>
</dbReference>
<keyword evidence="2" id="KW-0413">Isomerase</keyword>
<dbReference type="GO" id="GO:0046417">
    <property type="term" value="P:chorismate metabolic process"/>
    <property type="evidence" value="ECO:0007669"/>
    <property type="project" value="InterPro"/>
</dbReference>
<sequence length="130" mass="14817">MTFPLRSSYGGRSREDAMKRPEACETIADIRAEIDRVDRELVALFAERTAYIDRAAAIKGPLKMPARITPRVEEVVENVRREAALRGLPPDLIEKLWRRLIDWSIAREEGVLGPEWKDTEAEASGEGERR</sequence>
<evidence type="ECO:0000259" key="4">
    <source>
        <dbReference type="PROSITE" id="PS51168"/>
    </source>
</evidence>
<feature type="region of interest" description="Disordered" evidence="3">
    <location>
        <begin position="1"/>
        <end position="20"/>
    </location>
</feature>
<proteinExistence type="predicted"/>
<dbReference type="SMART" id="SM00830">
    <property type="entry name" value="CM_2"/>
    <property type="match status" value="1"/>
</dbReference>
<dbReference type="PANTHER" id="PTHR38041:SF1">
    <property type="entry name" value="CHORISMATE MUTASE"/>
    <property type="match status" value="1"/>
</dbReference>
<evidence type="ECO:0000256" key="2">
    <source>
        <dbReference type="ARBA" id="ARBA00023235"/>
    </source>
</evidence>
<dbReference type="InterPro" id="IPR002701">
    <property type="entry name" value="CM_II_prokaryot"/>
</dbReference>
<dbReference type="NCBIfam" id="TIGR01803">
    <property type="entry name" value="CM-like"/>
    <property type="match status" value="1"/>
</dbReference>
<dbReference type="InterPro" id="IPR036979">
    <property type="entry name" value="CM_dom_sf"/>
</dbReference>
<dbReference type="GO" id="GO:0009697">
    <property type="term" value="P:salicylic acid biosynthetic process"/>
    <property type="evidence" value="ECO:0007669"/>
    <property type="project" value="InterPro"/>
</dbReference>
<dbReference type="InterPro" id="IPR051331">
    <property type="entry name" value="Chorismate_mutase-related"/>
</dbReference>
<dbReference type="AlphaFoldDB" id="A0A6J4Q7S1"/>
<dbReference type="GO" id="GO:0004106">
    <property type="term" value="F:chorismate mutase activity"/>
    <property type="evidence" value="ECO:0007669"/>
    <property type="project" value="UniProtKB-EC"/>
</dbReference>
<dbReference type="PANTHER" id="PTHR38041">
    <property type="entry name" value="CHORISMATE MUTASE"/>
    <property type="match status" value="1"/>
</dbReference>
<evidence type="ECO:0000256" key="3">
    <source>
        <dbReference type="SAM" id="MobiDB-lite"/>
    </source>
</evidence>
<dbReference type="InterPro" id="IPR036263">
    <property type="entry name" value="Chorismate_II_sf"/>
</dbReference>
<accession>A0A6J4Q7S1</accession>
<dbReference type="SUPFAM" id="SSF48600">
    <property type="entry name" value="Chorismate mutase II"/>
    <property type="match status" value="1"/>
</dbReference>
<organism evidence="5">
    <name type="scientific">uncultured Rubellimicrobium sp</name>
    <dbReference type="NCBI Taxonomy" id="543078"/>
    <lineage>
        <taxon>Bacteria</taxon>
        <taxon>Pseudomonadati</taxon>
        <taxon>Pseudomonadota</taxon>
        <taxon>Alphaproteobacteria</taxon>
        <taxon>Rhodobacterales</taxon>
        <taxon>Roseobacteraceae</taxon>
        <taxon>Rubellimicrobium</taxon>
        <taxon>environmental samples</taxon>
    </lineage>
</organism>
<evidence type="ECO:0000313" key="5">
    <source>
        <dbReference type="EMBL" id="CAA9436200.1"/>
    </source>
</evidence>
<dbReference type="EC" id="5.4.99.5" evidence="1"/>
<gene>
    <name evidence="5" type="ORF">AVDCRST_MAG15-3191</name>
</gene>
<evidence type="ECO:0000256" key="1">
    <source>
        <dbReference type="ARBA" id="ARBA00012404"/>
    </source>
</evidence>